<gene>
    <name evidence="2" type="ORF">GUJ93_ZPchr0004g40196</name>
</gene>
<keyword evidence="3" id="KW-1185">Reference proteome</keyword>
<accession>A0A8J5SQI7</accession>
<dbReference type="AlphaFoldDB" id="A0A8J5SQI7"/>
<name>A0A8J5SQI7_ZIZPA</name>
<reference evidence="2" key="1">
    <citation type="journal article" date="2021" name="bioRxiv">
        <title>Whole Genome Assembly and Annotation of Northern Wild Rice, Zizania palustris L., Supports a Whole Genome Duplication in the Zizania Genus.</title>
        <authorList>
            <person name="Haas M."/>
            <person name="Kono T."/>
            <person name="Macchietto M."/>
            <person name="Millas R."/>
            <person name="McGilp L."/>
            <person name="Shao M."/>
            <person name="Duquette J."/>
            <person name="Hirsch C.N."/>
            <person name="Kimball J."/>
        </authorList>
    </citation>
    <scope>NUCLEOTIDE SEQUENCE</scope>
    <source>
        <tissue evidence="2">Fresh leaf tissue</tissue>
    </source>
</reference>
<feature type="region of interest" description="Disordered" evidence="1">
    <location>
        <begin position="1"/>
        <end position="51"/>
    </location>
</feature>
<organism evidence="2 3">
    <name type="scientific">Zizania palustris</name>
    <name type="common">Northern wild rice</name>
    <dbReference type="NCBI Taxonomy" id="103762"/>
    <lineage>
        <taxon>Eukaryota</taxon>
        <taxon>Viridiplantae</taxon>
        <taxon>Streptophyta</taxon>
        <taxon>Embryophyta</taxon>
        <taxon>Tracheophyta</taxon>
        <taxon>Spermatophyta</taxon>
        <taxon>Magnoliopsida</taxon>
        <taxon>Liliopsida</taxon>
        <taxon>Poales</taxon>
        <taxon>Poaceae</taxon>
        <taxon>BOP clade</taxon>
        <taxon>Oryzoideae</taxon>
        <taxon>Oryzeae</taxon>
        <taxon>Zizaniinae</taxon>
        <taxon>Zizania</taxon>
    </lineage>
</organism>
<comment type="caution">
    <text evidence="2">The sequence shown here is derived from an EMBL/GenBank/DDBJ whole genome shotgun (WGS) entry which is preliminary data.</text>
</comment>
<evidence type="ECO:0000313" key="3">
    <source>
        <dbReference type="Proteomes" id="UP000729402"/>
    </source>
</evidence>
<protein>
    <submittedName>
        <fullName evidence="2">Uncharacterized protein</fullName>
    </submittedName>
</protein>
<proteinExistence type="predicted"/>
<dbReference type="Proteomes" id="UP000729402">
    <property type="component" value="Unassembled WGS sequence"/>
</dbReference>
<sequence>MTRKPQLLKDEFGRFRSHTRAERRGNVSSDSSDDSGSSRHSPKHGGYTMKIEGHSVYSLDSGDMYEDNLDEKMDAFIAKVE</sequence>
<evidence type="ECO:0000313" key="2">
    <source>
        <dbReference type="EMBL" id="KAG8065110.1"/>
    </source>
</evidence>
<feature type="compositionally biased region" description="Basic and acidic residues" evidence="1">
    <location>
        <begin position="7"/>
        <end position="25"/>
    </location>
</feature>
<dbReference type="EMBL" id="JAAALK010000285">
    <property type="protein sequence ID" value="KAG8065110.1"/>
    <property type="molecule type" value="Genomic_DNA"/>
</dbReference>
<evidence type="ECO:0000256" key="1">
    <source>
        <dbReference type="SAM" id="MobiDB-lite"/>
    </source>
</evidence>
<reference evidence="2" key="2">
    <citation type="submission" date="2021-02" db="EMBL/GenBank/DDBJ databases">
        <authorList>
            <person name="Kimball J.A."/>
            <person name="Haas M.W."/>
            <person name="Macchietto M."/>
            <person name="Kono T."/>
            <person name="Duquette J."/>
            <person name="Shao M."/>
        </authorList>
    </citation>
    <scope>NUCLEOTIDE SEQUENCE</scope>
    <source>
        <tissue evidence="2">Fresh leaf tissue</tissue>
    </source>
</reference>